<gene>
    <name evidence="2" type="ORF">EZS28_026596</name>
</gene>
<proteinExistence type="predicted"/>
<evidence type="ECO:0000259" key="1">
    <source>
        <dbReference type="Pfam" id="PF19263"/>
    </source>
</evidence>
<protein>
    <recommendedName>
        <fullName evidence="1">NrS-1 polymerase-like helicase domain-containing protein</fullName>
    </recommendedName>
</protein>
<name>A0A5J4V5L3_9EUKA</name>
<dbReference type="AlphaFoldDB" id="A0A5J4V5L3"/>
<dbReference type="Pfam" id="PF19263">
    <property type="entry name" value="DUF5906"/>
    <property type="match status" value="1"/>
</dbReference>
<evidence type="ECO:0000313" key="2">
    <source>
        <dbReference type="EMBL" id="KAA6377877.1"/>
    </source>
</evidence>
<dbReference type="Proteomes" id="UP000324800">
    <property type="component" value="Unassembled WGS sequence"/>
</dbReference>
<organism evidence="2 3">
    <name type="scientific">Streblomastix strix</name>
    <dbReference type="NCBI Taxonomy" id="222440"/>
    <lineage>
        <taxon>Eukaryota</taxon>
        <taxon>Metamonada</taxon>
        <taxon>Preaxostyla</taxon>
        <taxon>Oxymonadida</taxon>
        <taxon>Streblomastigidae</taxon>
        <taxon>Streblomastix</taxon>
    </lineage>
</organism>
<sequence length="800" mass="93321">MEKGAKRAHNRKIKTNDEAKAKMEQLFKKFEEKQQEINGIISGIVSKMADTSLINETISEQTIQQTVKEKRDKISSDLRNTERYYETRLAKQQEACRLEKQWKKEDQDKNDKANPNSLDNIIERYVIQKRADIQTKTISEKVKDAWINIVNYTKIGQKTDEKKQVTSKLINQTLVDHGDLCMIDFDIKKNLAKEKIDEIRQNIIDNMLPANVGLVKTCYGELHAYCNKNGYRFFNNRCAKCIVLDNIKIDIFAQTYKHKSFDDDPIIREKKSNIIEALKYEAINEWASMSHLGNLRDILEKWNVDIEIPYAEFEKLKITRVFGQSITNDGIIDKMDDELAQACVDGLKNLTIYNYSQPIVMEVPLLSVFCEIYGKANQQIRAQGLENIRKFNTLTPNAEKNYGQALGQGECKPNVWILTKILKYHNKEYYEQTIKPLLKKNYEATKLEKQIHINQTLIPNMIYLFDDFTLLHIQMKASSGEYKNEEKIVIDLTRIVAYYASETEDIYMIKEFDAICGTLVIHHKLEGTIYKQLEKIYINFKKKKSDEKNDETKESTPAKQLTAKHIFKKYASKFVMKRCKFISDDPEIFNIFQGYKYKKLDTFDQGFLQMYLDLIRETIAAGDERIQEYILNWMAWFLQNPGKKSRAAIILQDRQGIDKNRFTDVIAELINRFSCPNITNIEEFTGDFNSVVENKMFAVLNEMKNYNDFKKGIATVMKSIISDQSIRIIEKNQPRSSAENVMKIIYVSNADSTVQFDTDDRCHLLSACKQFIKQLKSIKKMQNILMNQLNVLHKSSMRIR</sequence>
<reference evidence="2 3" key="1">
    <citation type="submission" date="2019-03" db="EMBL/GenBank/DDBJ databases">
        <title>Single cell metagenomics reveals metabolic interactions within the superorganism composed of flagellate Streblomastix strix and complex community of Bacteroidetes bacteria on its surface.</title>
        <authorList>
            <person name="Treitli S.C."/>
            <person name="Kolisko M."/>
            <person name="Husnik F."/>
            <person name="Keeling P."/>
            <person name="Hampl V."/>
        </authorList>
    </citation>
    <scope>NUCLEOTIDE SEQUENCE [LARGE SCALE GENOMIC DNA]</scope>
    <source>
        <strain evidence="2">ST1C</strain>
    </source>
</reference>
<comment type="caution">
    <text evidence="2">The sequence shown here is derived from an EMBL/GenBank/DDBJ whole genome shotgun (WGS) entry which is preliminary data.</text>
</comment>
<evidence type="ECO:0000313" key="3">
    <source>
        <dbReference type="Proteomes" id="UP000324800"/>
    </source>
</evidence>
<dbReference type="EMBL" id="SNRW01009515">
    <property type="protein sequence ID" value="KAA6377877.1"/>
    <property type="molecule type" value="Genomic_DNA"/>
</dbReference>
<dbReference type="InterPro" id="IPR045455">
    <property type="entry name" value="NrS-1_pol-like_helicase"/>
</dbReference>
<accession>A0A5J4V5L3</accession>
<feature type="domain" description="NrS-1 polymerase-like helicase" evidence="1">
    <location>
        <begin position="654"/>
        <end position="761"/>
    </location>
</feature>